<evidence type="ECO:0000313" key="3">
    <source>
        <dbReference type="Proteomes" id="UP000626697"/>
    </source>
</evidence>
<protein>
    <recommendedName>
        <fullName evidence="4">Arylsulfotransferase N-terminal domain-containing protein</fullName>
    </recommendedName>
</protein>
<keyword evidence="1" id="KW-1133">Transmembrane helix</keyword>
<reference evidence="2 3" key="1">
    <citation type="submission" date="2020-08" db="EMBL/GenBank/DDBJ databases">
        <title>Genomic Encyclopedia of Type Strains, Phase IV (KMG-IV): sequencing the most valuable type-strain genomes for metagenomic binning, comparative biology and taxonomic classification.</title>
        <authorList>
            <person name="Goeker M."/>
        </authorList>
    </citation>
    <scope>NUCLEOTIDE SEQUENCE [LARGE SCALE GENOMIC DNA]</scope>
    <source>
        <strain evidence="2 3">DSM 105481</strain>
    </source>
</reference>
<sequence>MKRYITSIILVCMSIVIIGTYYGKKMVSANDFPNYSIKTLEGHESEIKNVRLKGTVEKDDISSNVTITSNETIYQSQQSFMDRLTGNNEPKIAELKKKHRSFMRGKQNIYSFYQDEDFIAYAEAVYKFESANKFMFNIGLLDLASNKEISFEHAIPGETSNGLHVLDVQLIHSKLKVVTKNYLYINDEEQSEVHLYTFDLANQKLLNDEVIITPEQMKMGYDVIDTMENTPLQPRKSIVFIKRSDASSQSGALVNNTEKPVIFEYVYEKNQLETIQLPETLANRVVTSQNYLFGDKLYIINQDAKGMHVTTFDIRNQAITNDETFLIHNSDWAGAFPLVIKNDRVYVLGTSDFEINKTANLRPQLFIAELNTGKILYKGEVIPKNPDQKYNTKPFVLHSLEIK</sequence>
<dbReference type="RefSeq" id="WP_182501242.1">
    <property type="nucleotide sequence ID" value="NZ_JACJHX010000001.1"/>
</dbReference>
<keyword evidence="1" id="KW-0812">Transmembrane</keyword>
<organism evidence="2 3">
    <name type="scientific">Peribacillus huizhouensis</name>
    <dbReference type="NCBI Taxonomy" id="1501239"/>
    <lineage>
        <taxon>Bacteria</taxon>
        <taxon>Bacillati</taxon>
        <taxon>Bacillota</taxon>
        <taxon>Bacilli</taxon>
        <taxon>Bacillales</taxon>
        <taxon>Bacillaceae</taxon>
        <taxon>Peribacillus</taxon>
    </lineage>
</organism>
<evidence type="ECO:0000313" key="2">
    <source>
        <dbReference type="EMBL" id="MBA9024804.1"/>
    </source>
</evidence>
<dbReference type="EMBL" id="JACJHX010000001">
    <property type="protein sequence ID" value="MBA9024804.1"/>
    <property type="molecule type" value="Genomic_DNA"/>
</dbReference>
<feature type="transmembrane region" description="Helical" evidence="1">
    <location>
        <begin position="5"/>
        <end position="23"/>
    </location>
</feature>
<gene>
    <name evidence="2" type="ORF">HNP81_000086</name>
</gene>
<name>A0ABR6CIU1_9BACI</name>
<keyword evidence="1" id="KW-0472">Membrane</keyword>
<proteinExistence type="predicted"/>
<evidence type="ECO:0000256" key="1">
    <source>
        <dbReference type="SAM" id="Phobius"/>
    </source>
</evidence>
<evidence type="ECO:0008006" key="4">
    <source>
        <dbReference type="Google" id="ProtNLM"/>
    </source>
</evidence>
<accession>A0ABR6CIU1</accession>
<dbReference type="Proteomes" id="UP000626697">
    <property type="component" value="Unassembled WGS sequence"/>
</dbReference>
<keyword evidence="3" id="KW-1185">Reference proteome</keyword>
<comment type="caution">
    <text evidence="2">The sequence shown here is derived from an EMBL/GenBank/DDBJ whole genome shotgun (WGS) entry which is preliminary data.</text>
</comment>